<sequence length="28" mass="3213">MPRKYRHGKENIGRIYSLIGHCAIKIAS</sequence>
<accession>A0A0E9PMI4</accession>
<dbReference type="EMBL" id="GBXM01102746">
    <property type="protein sequence ID" value="JAH05831.1"/>
    <property type="molecule type" value="Transcribed_RNA"/>
</dbReference>
<organism evidence="1">
    <name type="scientific">Anguilla anguilla</name>
    <name type="common">European freshwater eel</name>
    <name type="synonym">Muraena anguilla</name>
    <dbReference type="NCBI Taxonomy" id="7936"/>
    <lineage>
        <taxon>Eukaryota</taxon>
        <taxon>Metazoa</taxon>
        <taxon>Chordata</taxon>
        <taxon>Craniata</taxon>
        <taxon>Vertebrata</taxon>
        <taxon>Euteleostomi</taxon>
        <taxon>Actinopterygii</taxon>
        <taxon>Neopterygii</taxon>
        <taxon>Teleostei</taxon>
        <taxon>Anguilliformes</taxon>
        <taxon>Anguillidae</taxon>
        <taxon>Anguilla</taxon>
    </lineage>
</organism>
<evidence type="ECO:0000313" key="1">
    <source>
        <dbReference type="EMBL" id="JAH05831.1"/>
    </source>
</evidence>
<proteinExistence type="predicted"/>
<reference evidence="1" key="1">
    <citation type="submission" date="2014-11" db="EMBL/GenBank/DDBJ databases">
        <authorList>
            <person name="Amaro Gonzalez C."/>
        </authorList>
    </citation>
    <scope>NUCLEOTIDE SEQUENCE</scope>
</reference>
<reference evidence="1" key="2">
    <citation type="journal article" date="2015" name="Fish Shellfish Immunol.">
        <title>Early steps in the European eel (Anguilla anguilla)-Vibrio vulnificus interaction in the gills: Role of the RtxA13 toxin.</title>
        <authorList>
            <person name="Callol A."/>
            <person name="Pajuelo D."/>
            <person name="Ebbesson L."/>
            <person name="Teles M."/>
            <person name="MacKenzie S."/>
            <person name="Amaro C."/>
        </authorList>
    </citation>
    <scope>NUCLEOTIDE SEQUENCE</scope>
</reference>
<dbReference type="AlphaFoldDB" id="A0A0E9PMI4"/>
<protein>
    <submittedName>
        <fullName evidence="1">Uncharacterized protein</fullName>
    </submittedName>
</protein>
<name>A0A0E9PMI4_ANGAN</name>